<accession>A0A8T1D7L3</accession>
<feature type="domain" description="Transcription activator GCR1-like" evidence="2">
    <location>
        <begin position="192"/>
        <end position="262"/>
    </location>
</feature>
<evidence type="ECO:0000313" key="3">
    <source>
        <dbReference type="EMBL" id="KAG2935360.1"/>
    </source>
</evidence>
<dbReference type="GO" id="GO:0000978">
    <property type="term" value="F:RNA polymerase II cis-regulatory region sequence-specific DNA binding"/>
    <property type="evidence" value="ECO:0007669"/>
    <property type="project" value="TreeGrafter"/>
</dbReference>
<dbReference type="GO" id="GO:0060963">
    <property type="term" value="P:positive regulation of ribosomal protein gene transcription by RNA polymerase II"/>
    <property type="evidence" value="ECO:0007669"/>
    <property type="project" value="TreeGrafter"/>
</dbReference>
<reference evidence="3" key="1">
    <citation type="submission" date="2018-10" db="EMBL/GenBank/DDBJ databases">
        <title>Effector identification in a new, highly contiguous assembly of the strawberry crown rot pathogen Phytophthora cactorum.</title>
        <authorList>
            <person name="Armitage A.D."/>
            <person name="Nellist C.F."/>
            <person name="Bates H."/>
            <person name="Vickerstaff R.J."/>
            <person name="Harrison R.J."/>
        </authorList>
    </citation>
    <scope>NUCLEOTIDE SEQUENCE</scope>
    <source>
        <strain evidence="3">4040</strain>
    </source>
</reference>
<gene>
    <name evidence="3" type="ORF">PC117_g12421</name>
</gene>
<dbReference type="AlphaFoldDB" id="A0A8T1D7L3"/>
<proteinExistence type="predicted"/>
<dbReference type="PANTHER" id="PTHR37784">
    <property type="entry name" value="PROTEIN MSN1"/>
    <property type="match status" value="1"/>
</dbReference>
<organism evidence="3 4">
    <name type="scientific">Phytophthora cactorum</name>
    <dbReference type="NCBI Taxonomy" id="29920"/>
    <lineage>
        <taxon>Eukaryota</taxon>
        <taxon>Sar</taxon>
        <taxon>Stramenopiles</taxon>
        <taxon>Oomycota</taxon>
        <taxon>Peronosporomycetes</taxon>
        <taxon>Peronosporales</taxon>
        <taxon>Peronosporaceae</taxon>
        <taxon>Phytophthora</taxon>
    </lineage>
</organism>
<dbReference type="EMBL" id="RCMK01000340">
    <property type="protein sequence ID" value="KAG2935360.1"/>
    <property type="molecule type" value="Genomic_DNA"/>
</dbReference>
<dbReference type="InterPro" id="IPR022210">
    <property type="entry name" value="TF_GCR1-like"/>
</dbReference>
<sequence length="361" mass="40205">MTEESRMNVELEESVLRAYTKASNIRPKNTSRAYKNKQIEFTRWCDDKGLAFNDLSRYTVTGPKLHLFLEECVIGREKPTIRINDYPFPRDDAVFALLKVTDYEEDDPRRKNFEDRGANTMLDGYTTTDQLGKIASFFWSARRNGEFAAALKPLKVKLISGEAAKPTTDSIATASNTNGAEGDTVDEGVISYRMSRIIVSVRELWNEWEHGLSGGRPVKELEEQHGARWCTNGERRFFNRRRKIIDLVTTTADKMLSREAIARSTAIDATVTRVDTVGTAHRISLNWLSLNAETAARQLGVDVEVPEKSSRKKPSSTNHGDATPALPPTSTTAGSNSTGATSQTEGPARSLCFPKHSSPEL</sequence>
<dbReference type="VEuPathDB" id="FungiDB:PC110_g18712"/>
<evidence type="ECO:0000313" key="4">
    <source>
        <dbReference type="Proteomes" id="UP000736787"/>
    </source>
</evidence>
<comment type="caution">
    <text evidence="3">The sequence shown here is derived from an EMBL/GenBank/DDBJ whole genome shotgun (WGS) entry which is preliminary data.</text>
</comment>
<feature type="region of interest" description="Disordered" evidence="1">
    <location>
        <begin position="301"/>
        <end position="361"/>
    </location>
</feature>
<dbReference type="GO" id="GO:0000981">
    <property type="term" value="F:DNA-binding transcription factor activity, RNA polymerase II-specific"/>
    <property type="evidence" value="ECO:0007669"/>
    <property type="project" value="TreeGrafter"/>
</dbReference>
<feature type="compositionally biased region" description="Low complexity" evidence="1">
    <location>
        <begin position="322"/>
        <end position="344"/>
    </location>
</feature>
<name>A0A8T1D7L3_9STRA</name>
<dbReference type="Proteomes" id="UP000736787">
    <property type="component" value="Unassembled WGS sequence"/>
</dbReference>
<evidence type="ECO:0000259" key="2">
    <source>
        <dbReference type="Pfam" id="PF12550"/>
    </source>
</evidence>
<dbReference type="VEuPathDB" id="FungiDB:PC110_g21422"/>
<dbReference type="InterPro" id="IPR052146">
    <property type="entry name" value="HOT1"/>
</dbReference>
<evidence type="ECO:0000256" key="1">
    <source>
        <dbReference type="SAM" id="MobiDB-lite"/>
    </source>
</evidence>
<dbReference type="Pfam" id="PF12550">
    <property type="entry name" value="GCR1_C"/>
    <property type="match status" value="1"/>
</dbReference>
<dbReference type="PANTHER" id="PTHR37784:SF2">
    <property type="entry name" value="HIGH-OSMOLARITY-INDUCED TRANSCRIPTION PROTEIN 1"/>
    <property type="match status" value="1"/>
</dbReference>
<protein>
    <recommendedName>
        <fullName evidence="2">Transcription activator GCR1-like domain-containing protein</fullName>
    </recommendedName>
</protein>